<keyword evidence="1" id="KW-0560">Oxidoreductase</keyword>
<dbReference type="InterPro" id="IPR006115">
    <property type="entry name" value="6PGDH_NADP-bd"/>
</dbReference>
<evidence type="ECO:0000313" key="6">
    <source>
        <dbReference type="EMBL" id="AOU97670.1"/>
    </source>
</evidence>
<organism evidence="6 7">
    <name type="scientific">Acidihalobacter yilgarnensis</name>
    <dbReference type="NCBI Taxonomy" id="2819280"/>
    <lineage>
        <taxon>Bacteria</taxon>
        <taxon>Pseudomonadati</taxon>
        <taxon>Pseudomonadota</taxon>
        <taxon>Gammaproteobacteria</taxon>
        <taxon>Chromatiales</taxon>
        <taxon>Ectothiorhodospiraceae</taxon>
        <taxon>Acidihalobacter</taxon>
    </lineage>
</organism>
<dbReference type="Proteomes" id="UP000095401">
    <property type="component" value="Chromosome"/>
</dbReference>
<dbReference type="GO" id="GO:0016054">
    <property type="term" value="P:organic acid catabolic process"/>
    <property type="evidence" value="ECO:0007669"/>
    <property type="project" value="UniProtKB-ARBA"/>
</dbReference>
<dbReference type="RefSeq" id="WP_070078055.1">
    <property type="nucleotide sequence ID" value="NZ_CP017415.1"/>
</dbReference>
<dbReference type="InterPro" id="IPR051265">
    <property type="entry name" value="HIBADH-related_NP60_sf"/>
</dbReference>
<name>A0A1D8IMI0_9GAMM</name>
<dbReference type="GO" id="GO:0051287">
    <property type="term" value="F:NAD binding"/>
    <property type="evidence" value="ECO:0007669"/>
    <property type="project" value="InterPro"/>
</dbReference>
<gene>
    <name evidence="6" type="ORF">BI364_06605</name>
</gene>
<dbReference type="EMBL" id="CP017415">
    <property type="protein sequence ID" value="AOU97670.1"/>
    <property type="molecule type" value="Genomic_DNA"/>
</dbReference>
<dbReference type="Pfam" id="PF03446">
    <property type="entry name" value="NAD_binding_2"/>
    <property type="match status" value="1"/>
</dbReference>
<evidence type="ECO:0000256" key="3">
    <source>
        <dbReference type="PIRSR" id="PIRSR000103-1"/>
    </source>
</evidence>
<keyword evidence="2" id="KW-0520">NAD</keyword>
<evidence type="ECO:0000256" key="2">
    <source>
        <dbReference type="ARBA" id="ARBA00023027"/>
    </source>
</evidence>
<dbReference type="InterPro" id="IPR008927">
    <property type="entry name" value="6-PGluconate_DH-like_C_sf"/>
</dbReference>
<keyword evidence="7" id="KW-1185">Reference proteome</keyword>
<feature type="active site" evidence="3">
    <location>
        <position position="175"/>
    </location>
</feature>
<dbReference type="Gene3D" id="1.10.1040.10">
    <property type="entry name" value="N-(1-d-carboxylethyl)-l-norvaline Dehydrogenase, domain 2"/>
    <property type="match status" value="1"/>
</dbReference>
<evidence type="ECO:0000313" key="7">
    <source>
        <dbReference type="Proteomes" id="UP000095401"/>
    </source>
</evidence>
<feature type="domain" description="3-hydroxyisobutyrate dehydrogenase-like NAD-binding" evidence="5">
    <location>
        <begin position="170"/>
        <end position="286"/>
    </location>
</feature>
<dbReference type="InterPro" id="IPR015815">
    <property type="entry name" value="HIBADH-related"/>
</dbReference>
<reference evidence="7" key="1">
    <citation type="submission" date="2016-09" db="EMBL/GenBank/DDBJ databases">
        <title>Acidihalobacter prosperus F5.</title>
        <authorList>
            <person name="Khaleque H.N."/>
            <person name="Ramsay J.P."/>
            <person name="Kaksonen A.H."/>
            <person name="Boxall N.J."/>
            <person name="Watkin E.L.J."/>
        </authorList>
    </citation>
    <scope>NUCLEOTIDE SEQUENCE [LARGE SCALE GENOMIC DNA]</scope>
    <source>
        <strain evidence="7">F5</strain>
    </source>
</reference>
<dbReference type="PANTHER" id="PTHR43580:SF2">
    <property type="entry name" value="CYTOKINE-LIKE NUCLEAR FACTOR N-PAC"/>
    <property type="match status" value="1"/>
</dbReference>
<protein>
    <submittedName>
        <fullName evidence="6">6-phosphogluconate dehydrogenase</fullName>
    </submittedName>
</protein>
<dbReference type="InterPro" id="IPR036291">
    <property type="entry name" value="NAD(P)-bd_dom_sf"/>
</dbReference>
<dbReference type="InterPro" id="IPR013328">
    <property type="entry name" value="6PGD_dom2"/>
</dbReference>
<dbReference type="PIRSF" id="PIRSF000103">
    <property type="entry name" value="HIBADH"/>
    <property type="match status" value="1"/>
</dbReference>
<proteinExistence type="predicted"/>
<dbReference type="SUPFAM" id="SSF51735">
    <property type="entry name" value="NAD(P)-binding Rossmann-fold domains"/>
    <property type="match status" value="1"/>
</dbReference>
<evidence type="ECO:0000259" key="4">
    <source>
        <dbReference type="Pfam" id="PF03446"/>
    </source>
</evidence>
<feature type="domain" description="6-phosphogluconate dehydrogenase NADP-binding" evidence="4">
    <location>
        <begin position="8"/>
        <end position="162"/>
    </location>
</feature>
<dbReference type="PANTHER" id="PTHR43580">
    <property type="entry name" value="OXIDOREDUCTASE GLYR1-RELATED"/>
    <property type="match status" value="1"/>
</dbReference>
<dbReference type="AlphaFoldDB" id="A0A1D8IMI0"/>
<evidence type="ECO:0000259" key="5">
    <source>
        <dbReference type="Pfam" id="PF14833"/>
    </source>
</evidence>
<sequence length="299" mass="31462">MTTQAENTVGFIGLGQMGLGMATRLLESGQSLVVYNRTQDKARPLADAGARIANHPADTATKGGIVISMLADDAAVEGLFDDQLLARLGPGGLHLSMSTLGPATATRLAERHKAHGVDYVACPVFGRPDAARAGKLWLCLSGPASARTRLETLLAAMGQGVYEFGDDPAAANVTKLAGNFLIASAIEAMSEAYSLAEKHGVDADAVHQLLTQTLFACPIYQNYGKAIVEQRFTPPGFTLRLGAKDMRLVQDAARAAEMPMPLASLLGDRFLRMLAGGQGDIDWTGIAADQRQAAGLISQ</sequence>
<dbReference type="SUPFAM" id="SSF48179">
    <property type="entry name" value="6-phosphogluconate dehydrogenase C-terminal domain-like"/>
    <property type="match status" value="1"/>
</dbReference>
<dbReference type="Gene3D" id="3.40.50.720">
    <property type="entry name" value="NAD(P)-binding Rossmann-like Domain"/>
    <property type="match status" value="1"/>
</dbReference>
<dbReference type="PROSITE" id="PS00895">
    <property type="entry name" value="3_HYDROXYISOBUT_DH"/>
    <property type="match status" value="1"/>
</dbReference>
<dbReference type="InterPro" id="IPR002204">
    <property type="entry name" value="3-OH-isobutyrate_DH-rel_CS"/>
</dbReference>
<dbReference type="KEGG" id="aprs:BI364_06605"/>
<dbReference type="GO" id="GO:0016491">
    <property type="term" value="F:oxidoreductase activity"/>
    <property type="evidence" value="ECO:0007669"/>
    <property type="project" value="UniProtKB-KW"/>
</dbReference>
<dbReference type="Pfam" id="PF14833">
    <property type="entry name" value="NAD_binding_11"/>
    <property type="match status" value="1"/>
</dbReference>
<accession>A0A1D8IMI0</accession>
<evidence type="ECO:0000256" key="1">
    <source>
        <dbReference type="ARBA" id="ARBA00023002"/>
    </source>
</evidence>
<dbReference type="GO" id="GO:0050661">
    <property type="term" value="F:NADP binding"/>
    <property type="evidence" value="ECO:0007669"/>
    <property type="project" value="InterPro"/>
</dbReference>
<dbReference type="InterPro" id="IPR029154">
    <property type="entry name" value="HIBADH-like_NADP-bd"/>
</dbReference>